<sequence>MESMKKLNQQKCGVQSSELYARTNKCYDEDRSIDEDTEANISADGYGLSPPCEWPIKQNTWIHQQIGFPDQHSISRSHNEMASTISSLRSGGSKDLQGHKRLGAKVDVVYSLLGMLGSTEGRDDMSSTLLAMSNSIDSCLVMRQSGCLPLLIQLIHTPGQDQEIRERASRALHNVVLARSDEKIGRREIRVLRLLEQVRDYCQMLRTCLETERPPDDLERHPGPTIAALMKLSFDEAHRHAMCQLGGLHAVAELIEMDHAAHGTDSDDQSCITLRRYAGMALTNLTFGDGNNKALLCSFKEFMKALVSQLCSLSDDLRQVTASVLRNLSWRADSNSKQILREVGAVTGLMKASMEGRKESTLKSILSALWNLSAHCSTNKVDICAVEGALAFLVDMLSYKAPSKTLSIVENAGGILRNVSSHIAVRDDYRAIIRERGCLQVLLRQLRSPSLTVVSNACGALWNLSARCPYDQRFLWDLGAVPMLRSLVHSKHKMISMGSSAALKNLLSARPCGSNLVHLDSTARGLGLPSLPSLVARRQRALEQEIDQNLSETCDNIEPSSSPTNKDDKFSFKVESNFIDVTCLTRTYHKQPEISILNQVPRSESKESVRSITSTHSDTVFEKAHRHVELPDFNKKNQSSSLHSTINSHNHNQDVYELNKTLLEKKNCLRYKNSFGEKFNEDNLNNITSTISWATAASQESSSLLRSTIENKLSPTDSVKSIDKSYKAPISPAEAVSGFIKPLLSPVSNKKDPFGDYAETDLDEPTNYSLRYAERNSDDEKLTTEYFTGSEQDDTVKTYYTEGTPRGTSLNSSQSDLQYDKMKPDRFIGSKNKNEGQYLFRSCLKKPEANNNFSGISSGDNFNKLGEVKSYKASKQRIYPFIEKVNSTEQVNVAKNCNIIDNEPKIINDRQLKVTRQNIESESLTGSDDDDDDDDLLAACIHIGMQNNRHGQLIRRNSLEKTLQRDNNLIRYQTTSALDQVESAEDKSDNFCKINFSNSDVSKELNTCSLEENFYHSPCNSSSDILLNNCKKKEQDLEEMIKDEFSLNEASSTSYKMAFTQLDVNPGKFTKYSKEENNQHLFKDQDEEYRRQRDPDAMIASLDRLTATLVQQTEAIREKDSIGMKQSLQSDTWNEESPNELSFPTISISIPLVGSYDSDCVQEDCPTQLETLAENIEIEQSMTTSRIIELEAFKLAEVVSNQFNDNELIYDIDDVKPPSVMDSFVSLNSSYLATESLNCNSTSLPPTLFNSRISDRKKSLPIGVVAKRALGQEYNHTGSLESLLNNCSIKNVSQLENIKPPSIMDELLDSGEMDNSIISVASIMSEAVDVKIQDSSLGNKFILEKKYSGNNATNSLSEFLDNINPPSLFNEIIDIDDTTLDANTDTMCSDTLCNEFQIIPDELKGLNNKFEDGNDTDEAATPISTEYSCSSTESTPKRQIKNILTPKQKRQLAKERYKTYTIAPESVKKDLGSSRLTPRQRRQDDPARFQTQVVGNLPMEIPAACSSGIPMFQHIDGSRTYKKNKVAVEKNSNIPQLFNKPNKVEEANCAATEAAEGKEDFEIKRRNIVSNFNGKKNNLEDDLKEEYNTVDDLEVSEFDLNKNQLSPTEEMLKKPRIVKPRDNSGNSEDKSEPVSPKGIRGRRKALYSSPNTRKTTPQSSPVKQINISGIGRSNTSPIVRATRATTLRKNTSTDNNQLKLGALQKGTKIITLNKKSSIPQRKSGGSYKRHSTPSESTVGKKDQEEIPKALERQGTFTKDEPEMENAPTVAIASPSKSKIAKPTRNLSSCNIKSKAAGKNSQYKITQGVAEKIGSPKIPIKRFSGTEFKSPIEGTYSNVLNIKKPINCEQRVSYNANISSQNLQEISDKKLVKETASKIANLWKKVEKSQNKQQKPNSRQWITASNSTDTEKIINNLSTQRLFRSSTFEGMPKDKSDNFKSKIKKPSVLSCETQEPIYRNSLDLTNISEVSSKIPLKFTDSKINEEITPVVLRKKDNNDPAKRLSRLGSFITVDSTESQIPVYLEKNIPTLSSSVETTQGANNKEETTPT</sequence>
<dbReference type="EMBL" id="JAAOIC020000064">
    <property type="protein sequence ID" value="KAG8035205.1"/>
    <property type="molecule type" value="Genomic_DNA"/>
</dbReference>
<feature type="compositionally biased region" description="Basic and acidic residues" evidence="2">
    <location>
        <begin position="1619"/>
        <end position="1632"/>
    </location>
</feature>
<dbReference type="Proteomes" id="UP000729913">
    <property type="component" value="Unassembled WGS sequence"/>
</dbReference>
<evidence type="ECO:0000313" key="3">
    <source>
        <dbReference type="EMBL" id="KAG8035205.1"/>
    </source>
</evidence>
<protein>
    <recommendedName>
        <fullName evidence="5">Adenomatous polyposis coli protein</fullName>
    </recommendedName>
</protein>
<dbReference type="GO" id="GO:0016477">
    <property type="term" value="P:cell migration"/>
    <property type="evidence" value="ECO:0007669"/>
    <property type="project" value="TreeGrafter"/>
</dbReference>
<dbReference type="Pfam" id="PF18797">
    <property type="entry name" value="APC_rep"/>
    <property type="match status" value="1"/>
</dbReference>
<comment type="caution">
    <text evidence="3">The sequence shown here is derived from an EMBL/GenBank/DDBJ whole genome shotgun (WGS) entry which is preliminary data.</text>
</comment>
<proteinExistence type="predicted"/>
<dbReference type="GO" id="GO:0005881">
    <property type="term" value="C:cytoplasmic microtubule"/>
    <property type="evidence" value="ECO:0007669"/>
    <property type="project" value="TreeGrafter"/>
</dbReference>
<dbReference type="GO" id="GO:0007399">
    <property type="term" value="P:nervous system development"/>
    <property type="evidence" value="ECO:0007669"/>
    <property type="project" value="TreeGrafter"/>
</dbReference>
<dbReference type="PANTHER" id="PTHR12607">
    <property type="entry name" value="ADENOMATOUS POLYPOSIS COLI PROTEIN FAMILY"/>
    <property type="match status" value="1"/>
</dbReference>
<feature type="region of interest" description="Disordered" evidence="2">
    <location>
        <begin position="1601"/>
        <end position="1676"/>
    </location>
</feature>
<feature type="compositionally biased region" description="Polar residues" evidence="2">
    <location>
        <begin position="1648"/>
        <end position="1676"/>
    </location>
</feature>
<reference evidence="3" key="2">
    <citation type="submission" date="2021-04" db="EMBL/GenBank/DDBJ databases">
        <title>Genome-wide patterns of bracovirus chromosomal integration into multiple host tissues during parasitism.</title>
        <authorList>
            <person name="Chebbi M.A.C."/>
        </authorList>
    </citation>
    <scope>NUCLEOTIDE SEQUENCE</scope>
    <source>
        <tissue evidence="3">Whole body</tissue>
    </source>
</reference>
<dbReference type="GO" id="GO:0016342">
    <property type="term" value="C:catenin complex"/>
    <property type="evidence" value="ECO:0007669"/>
    <property type="project" value="TreeGrafter"/>
</dbReference>
<dbReference type="GO" id="GO:0007026">
    <property type="term" value="P:negative regulation of microtubule depolymerization"/>
    <property type="evidence" value="ECO:0007669"/>
    <property type="project" value="TreeGrafter"/>
</dbReference>
<feature type="repeat" description="ARM" evidence="1">
    <location>
        <begin position="146"/>
        <end position="183"/>
    </location>
</feature>
<keyword evidence="4" id="KW-1185">Reference proteome</keyword>
<evidence type="ECO:0000256" key="2">
    <source>
        <dbReference type="SAM" id="MobiDB-lite"/>
    </source>
</evidence>
<reference evidence="3" key="1">
    <citation type="submission" date="2020-03" db="EMBL/GenBank/DDBJ databases">
        <authorList>
            <person name="Chebbi M.A."/>
            <person name="Drezen J.M."/>
        </authorList>
    </citation>
    <scope>NUCLEOTIDE SEQUENCE</scope>
    <source>
        <tissue evidence="3">Whole body</tissue>
    </source>
</reference>
<dbReference type="GO" id="GO:0008017">
    <property type="term" value="F:microtubule binding"/>
    <property type="evidence" value="ECO:0007669"/>
    <property type="project" value="TreeGrafter"/>
</dbReference>
<feature type="repeat" description="ARM" evidence="1">
    <location>
        <begin position="437"/>
        <end position="465"/>
    </location>
</feature>
<dbReference type="GO" id="GO:0030877">
    <property type="term" value="C:beta-catenin destruction complex"/>
    <property type="evidence" value="ECO:0007669"/>
    <property type="project" value="TreeGrafter"/>
</dbReference>
<dbReference type="PANTHER" id="PTHR12607:SF12">
    <property type="entry name" value="APC-LIKE, ISOFORM A-RELATED"/>
    <property type="match status" value="1"/>
</dbReference>
<dbReference type="FunFam" id="1.25.10.10:FF:000305">
    <property type="entry name" value="Adenomatous polyposis coli"/>
    <property type="match status" value="1"/>
</dbReference>
<feature type="repeat" description="ARM" evidence="1">
    <location>
        <begin position="388"/>
        <end position="422"/>
    </location>
</feature>
<feature type="region of interest" description="Disordered" evidence="2">
    <location>
        <begin position="1760"/>
        <end position="1785"/>
    </location>
</feature>
<evidence type="ECO:0008006" key="5">
    <source>
        <dbReference type="Google" id="ProtNLM"/>
    </source>
</evidence>
<dbReference type="GO" id="GO:0007389">
    <property type="term" value="P:pattern specification process"/>
    <property type="evidence" value="ECO:0007669"/>
    <property type="project" value="TreeGrafter"/>
</dbReference>
<evidence type="ECO:0000313" key="4">
    <source>
        <dbReference type="Proteomes" id="UP000729913"/>
    </source>
</evidence>
<gene>
    <name evidence="3" type="ORF">G9C98_001695</name>
</gene>
<accession>A0A8J5UTB2</accession>
<dbReference type="InterPro" id="IPR026818">
    <property type="entry name" value="Apc_fam"/>
</dbReference>
<dbReference type="InterPro" id="IPR041257">
    <property type="entry name" value="APC_rep"/>
</dbReference>
<dbReference type="InterPro" id="IPR000225">
    <property type="entry name" value="Armadillo"/>
</dbReference>
<dbReference type="Pfam" id="PF00514">
    <property type="entry name" value="Arm"/>
    <property type="match status" value="1"/>
</dbReference>
<name>A0A8J5UTB2_9HYME</name>
<dbReference type="GO" id="GO:0001708">
    <property type="term" value="P:cell fate specification"/>
    <property type="evidence" value="ECO:0007669"/>
    <property type="project" value="TreeGrafter"/>
</dbReference>
<dbReference type="SMART" id="SM00185">
    <property type="entry name" value="ARM"/>
    <property type="match status" value="7"/>
</dbReference>
<feature type="region of interest" description="Disordered" evidence="2">
    <location>
        <begin position="1711"/>
        <end position="1744"/>
    </location>
</feature>
<dbReference type="GO" id="GO:0008013">
    <property type="term" value="F:beta-catenin binding"/>
    <property type="evidence" value="ECO:0007669"/>
    <property type="project" value="InterPro"/>
</dbReference>
<evidence type="ECO:0000256" key="1">
    <source>
        <dbReference type="PROSITE-ProRule" id="PRU00259"/>
    </source>
</evidence>
<dbReference type="OrthoDB" id="5918429at2759"/>
<dbReference type="GO" id="GO:0090090">
    <property type="term" value="P:negative regulation of canonical Wnt signaling pathway"/>
    <property type="evidence" value="ECO:0007669"/>
    <property type="project" value="TreeGrafter"/>
</dbReference>
<dbReference type="PROSITE" id="PS50176">
    <property type="entry name" value="ARM_REPEAT"/>
    <property type="match status" value="3"/>
</dbReference>
<organism evidence="3 4">
    <name type="scientific">Cotesia typhae</name>
    <dbReference type="NCBI Taxonomy" id="2053667"/>
    <lineage>
        <taxon>Eukaryota</taxon>
        <taxon>Metazoa</taxon>
        <taxon>Ecdysozoa</taxon>
        <taxon>Arthropoda</taxon>
        <taxon>Hexapoda</taxon>
        <taxon>Insecta</taxon>
        <taxon>Pterygota</taxon>
        <taxon>Neoptera</taxon>
        <taxon>Endopterygota</taxon>
        <taxon>Hymenoptera</taxon>
        <taxon>Apocrita</taxon>
        <taxon>Ichneumonoidea</taxon>
        <taxon>Braconidae</taxon>
        <taxon>Microgastrinae</taxon>
        <taxon>Cotesia</taxon>
    </lineage>
</organism>